<comment type="caution">
    <text evidence="3">The sequence shown here is derived from an EMBL/GenBank/DDBJ whole genome shotgun (WGS) entry which is preliminary data.</text>
</comment>
<dbReference type="RefSeq" id="WP_021694241.1">
    <property type="nucleotide sequence ID" value="NZ_BATB01000029.1"/>
</dbReference>
<reference evidence="3" key="1">
    <citation type="journal article" date="2013" name="Genome Announc.">
        <title>Draft Genome Sequence of Loktanella cinnabarina LL-001T, Isolated from Deep-Sea Floor Sediment.</title>
        <authorList>
            <person name="Nishi S."/>
            <person name="Tsubouchi T."/>
            <person name="Takaki Y."/>
            <person name="Koyanagi R."/>
            <person name="Satoh N."/>
            <person name="Maruyama T."/>
            <person name="Hatada Y."/>
        </authorList>
    </citation>
    <scope>NUCLEOTIDE SEQUENCE [LARGE SCALE GENOMIC DNA]</scope>
    <source>
        <strain evidence="3">LL-001</strain>
    </source>
</reference>
<proteinExistence type="predicted"/>
<feature type="compositionally biased region" description="Basic and acidic residues" evidence="1">
    <location>
        <begin position="13"/>
        <end position="41"/>
    </location>
</feature>
<gene>
    <name evidence="3" type="ORF">MBELCI_2192</name>
</gene>
<feature type="domain" description="PLD phosphodiesterase" evidence="2">
    <location>
        <begin position="447"/>
        <end position="469"/>
    </location>
</feature>
<dbReference type="Pfam" id="PF00614">
    <property type="entry name" value="PLDc"/>
    <property type="match status" value="1"/>
</dbReference>
<dbReference type="EMBL" id="BATB01000029">
    <property type="protein sequence ID" value="GAD56140.1"/>
    <property type="molecule type" value="Genomic_DNA"/>
</dbReference>
<organism evidence="3 4">
    <name type="scientific">Limimaricola cinnabarinus LL-001</name>
    <dbReference type="NCBI Taxonomy" id="1337093"/>
    <lineage>
        <taxon>Bacteria</taxon>
        <taxon>Pseudomonadati</taxon>
        <taxon>Pseudomonadota</taxon>
        <taxon>Alphaproteobacteria</taxon>
        <taxon>Rhodobacterales</taxon>
        <taxon>Paracoccaceae</taxon>
        <taxon>Limimaricola</taxon>
    </lineage>
</organism>
<dbReference type="OrthoDB" id="8828485at2"/>
<dbReference type="SUPFAM" id="SSF56024">
    <property type="entry name" value="Phospholipase D/nuclease"/>
    <property type="match status" value="2"/>
</dbReference>
<dbReference type="SMART" id="SM00155">
    <property type="entry name" value="PLDc"/>
    <property type="match status" value="2"/>
</dbReference>
<keyword evidence="4" id="KW-1185">Reference proteome</keyword>
<feature type="region of interest" description="Disordered" evidence="1">
    <location>
        <begin position="1"/>
        <end position="41"/>
    </location>
</feature>
<dbReference type="eggNOG" id="COG1502">
    <property type="taxonomic scope" value="Bacteria"/>
</dbReference>
<sequence>MTRGRQDGMGFPLRERRGTSKTDTDYAENDPAHARWGREALPDPVLPDDPEVPMPLITAEQAYPVFERCFLEATKRVRMSFRVFDPFTQLHSESARKIGEIWFDLIAHKLREGLEVEIAITDFDPIAVNAMHAMTWDAMRGLIAAGEASGHPERLKLRAAMHPARVGAVPRALLWYQTWSRLRDTARQIGALPEEEREEMLRLRPGLEGHLAYRGGQLVAKRWPIPELYLATHHQKLAIFDDRWLYIGGLDLDDRRYDTLRHDRPAQETWHDVQLLMGGSAVADAHRHLDSYLAVNSGGTPEPTGRVIRTLSAHRSPAVLRMSPERKVSEIFDAQRNVFSGARDLLYIETQFMRDRDLARELARAAHAQPDLGLVLVLPAAPEDAAFSAAGVDARYGDYLQARCVRKIARAFGDRALIVSPAAPRRATKEDRGPRARIWRAPIIYVHAKVTIADGRDAIVSSANLNGRSMHWDTEAGVRLSSGVEVMPLMEACMSHWMGPDASRARAKAAARWWHAGAAWSMLIAPKCPSCARGSCCPIRCDRPGDWGATCRVCPRRWSDTPQRGGTSHRRVRFSLTRHDP</sequence>
<dbReference type="PROSITE" id="PS50035">
    <property type="entry name" value="PLD"/>
    <property type="match status" value="2"/>
</dbReference>
<evidence type="ECO:0000256" key="1">
    <source>
        <dbReference type="SAM" id="MobiDB-lite"/>
    </source>
</evidence>
<dbReference type="GO" id="GO:0003824">
    <property type="term" value="F:catalytic activity"/>
    <property type="evidence" value="ECO:0007669"/>
    <property type="project" value="InterPro"/>
</dbReference>
<dbReference type="PANTHER" id="PTHR21248:SF12">
    <property type="entry name" value="CARDIOLIPIN SYNTHASE C"/>
    <property type="match status" value="1"/>
</dbReference>
<evidence type="ECO:0000313" key="3">
    <source>
        <dbReference type="EMBL" id="GAD56140.1"/>
    </source>
</evidence>
<dbReference type="PANTHER" id="PTHR21248">
    <property type="entry name" value="CARDIOLIPIN SYNTHASE"/>
    <property type="match status" value="1"/>
</dbReference>
<dbReference type="CDD" id="cd09105">
    <property type="entry name" value="PLDc_vPLD1_2_like_2"/>
    <property type="match status" value="1"/>
</dbReference>
<name>U2Z426_9RHOB</name>
<dbReference type="AlphaFoldDB" id="U2Z426"/>
<evidence type="ECO:0000259" key="2">
    <source>
        <dbReference type="PROSITE" id="PS50035"/>
    </source>
</evidence>
<feature type="domain" description="PLD phosphodiesterase" evidence="2">
    <location>
        <begin position="229"/>
        <end position="256"/>
    </location>
</feature>
<feature type="region of interest" description="Disordered" evidence="1">
    <location>
        <begin position="560"/>
        <end position="581"/>
    </location>
</feature>
<evidence type="ECO:0000313" key="4">
    <source>
        <dbReference type="Proteomes" id="UP000016566"/>
    </source>
</evidence>
<dbReference type="Proteomes" id="UP000016566">
    <property type="component" value="Unassembled WGS sequence"/>
</dbReference>
<dbReference type="GO" id="GO:0032049">
    <property type="term" value="P:cardiolipin biosynthetic process"/>
    <property type="evidence" value="ECO:0007669"/>
    <property type="project" value="TreeGrafter"/>
</dbReference>
<dbReference type="Gene3D" id="3.30.870.10">
    <property type="entry name" value="Endonuclease Chain A"/>
    <property type="match status" value="2"/>
</dbReference>
<dbReference type="STRING" id="1337093.MBELCI_2192"/>
<accession>U2Z426</accession>
<protein>
    <submittedName>
        <fullName evidence="3">Phosphatidylserine/phosphatidylglycerophosphate/ cardiolipi n synthases and related enzymes</fullName>
    </submittedName>
</protein>
<dbReference type="InterPro" id="IPR001736">
    <property type="entry name" value="PLipase_D/transphosphatidylase"/>
</dbReference>